<proteinExistence type="predicted"/>
<gene>
    <name evidence="3" type="ORF">PCOR1329_LOCUS32542</name>
</gene>
<reference evidence="3" key="1">
    <citation type="submission" date="2023-10" db="EMBL/GenBank/DDBJ databases">
        <authorList>
            <person name="Chen Y."/>
            <person name="Shah S."/>
            <person name="Dougan E. K."/>
            <person name="Thang M."/>
            <person name="Chan C."/>
        </authorList>
    </citation>
    <scope>NUCLEOTIDE SEQUENCE [LARGE SCALE GENOMIC DNA]</scope>
</reference>
<sequence>MKDNGVDPTKLLSPRDESLEAVRSAIRAALAVGGAAMILVLKLSPMVVVLATVLLLGAAIWDQVSNGGFLELLLVDSLARAVGTDYRDRVAQHEAGHFLVGYLFGVVPKAYTLSAWDAFSNCWAFNTQAGTQLCDRAVQQEVESGKISGKTLDIIVSLAVAGVVAEYLAFGTASGGADDMRELEQLSLPQVRSAADGRHPAIRGAEHRGPPAALRAAALRPRGSHGSRRPRLRVHRRHRDGLRGLTASIDSTPGGGTWPCPRAQLALGCLMKPNLRSAPSSFMLLPTSSDRWAVSRQSSKAPAATNIPSRRSARVSRVGAGPPPHVAPPAPTSQKSTSTRRSSSTAPATVGR</sequence>
<protein>
    <recommendedName>
        <fullName evidence="5">Peptidase M41 domain-containing protein</fullName>
    </recommendedName>
</protein>
<evidence type="ECO:0000256" key="1">
    <source>
        <dbReference type="SAM" id="MobiDB-lite"/>
    </source>
</evidence>
<keyword evidence="2" id="KW-0812">Transmembrane</keyword>
<dbReference type="PANTHER" id="PTHR33471:SF1">
    <property type="entry name" value="OS01G0382700 PROTEIN"/>
    <property type="match status" value="1"/>
</dbReference>
<feature type="compositionally biased region" description="Pro residues" evidence="1">
    <location>
        <begin position="321"/>
        <end position="331"/>
    </location>
</feature>
<dbReference type="EMBL" id="CAUYUJ010013247">
    <property type="protein sequence ID" value="CAK0835872.1"/>
    <property type="molecule type" value="Genomic_DNA"/>
</dbReference>
<evidence type="ECO:0000313" key="3">
    <source>
        <dbReference type="EMBL" id="CAK0835872.1"/>
    </source>
</evidence>
<evidence type="ECO:0000256" key="2">
    <source>
        <dbReference type="SAM" id="Phobius"/>
    </source>
</evidence>
<organism evidence="3 4">
    <name type="scientific">Prorocentrum cordatum</name>
    <dbReference type="NCBI Taxonomy" id="2364126"/>
    <lineage>
        <taxon>Eukaryota</taxon>
        <taxon>Sar</taxon>
        <taxon>Alveolata</taxon>
        <taxon>Dinophyceae</taxon>
        <taxon>Prorocentrales</taxon>
        <taxon>Prorocentraceae</taxon>
        <taxon>Prorocentrum</taxon>
    </lineage>
</organism>
<accession>A0ABN9STR3</accession>
<comment type="caution">
    <text evidence="3">The sequence shown here is derived from an EMBL/GenBank/DDBJ whole genome shotgun (WGS) entry which is preliminary data.</text>
</comment>
<feature type="compositionally biased region" description="Low complexity" evidence="1">
    <location>
        <begin position="332"/>
        <end position="352"/>
    </location>
</feature>
<keyword evidence="4" id="KW-1185">Reference proteome</keyword>
<dbReference type="Proteomes" id="UP001189429">
    <property type="component" value="Unassembled WGS sequence"/>
</dbReference>
<feature type="transmembrane region" description="Helical" evidence="2">
    <location>
        <begin position="28"/>
        <end position="61"/>
    </location>
</feature>
<dbReference type="PANTHER" id="PTHR33471">
    <property type="entry name" value="ATP-DEPENDENT ZINC METALLOPROTEASE-RELATED"/>
    <property type="match status" value="1"/>
</dbReference>
<dbReference type="Gene3D" id="1.20.58.760">
    <property type="entry name" value="Peptidase M41"/>
    <property type="match status" value="1"/>
</dbReference>
<keyword evidence="2" id="KW-1133">Transmembrane helix</keyword>
<evidence type="ECO:0008006" key="5">
    <source>
        <dbReference type="Google" id="ProtNLM"/>
    </source>
</evidence>
<dbReference type="InterPro" id="IPR037219">
    <property type="entry name" value="Peptidase_M41-like"/>
</dbReference>
<keyword evidence="2" id="KW-0472">Membrane</keyword>
<evidence type="ECO:0000313" key="4">
    <source>
        <dbReference type="Proteomes" id="UP001189429"/>
    </source>
</evidence>
<dbReference type="SUPFAM" id="SSF140990">
    <property type="entry name" value="FtsH protease domain-like"/>
    <property type="match status" value="1"/>
</dbReference>
<feature type="region of interest" description="Disordered" evidence="1">
    <location>
        <begin position="295"/>
        <end position="352"/>
    </location>
</feature>
<name>A0ABN9STR3_9DINO</name>